<dbReference type="RefSeq" id="WP_111196130.1">
    <property type="nucleotide sequence ID" value="NZ_QKVK01000001.1"/>
</dbReference>
<gene>
    <name evidence="1" type="ORF">DK847_03125</name>
</gene>
<dbReference type="SUPFAM" id="SSF53756">
    <property type="entry name" value="UDP-Glycosyltransferase/glycogen phosphorylase"/>
    <property type="match status" value="1"/>
</dbReference>
<organism evidence="1 2">
    <name type="scientific">Aestuariivirga litoralis</name>
    <dbReference type="NCBI Taxonomy" id="2650924"/>
    <lineage>
        <taxon>Bacteria</taxon>
        <taxon>Pseudomonadati</taxon>
        <taxon>Pseudomonadota</taxon>
        <taxon>Alphaproteobacteria</taxon>
        <taxon>Hyphomicrobiales</taxon>
        <taxon>Aestuariivirgaceae</taxon>
        <taxon>Aestuariivirga</taxon>
    </lineage>
</organism>
<name>A0A2W2AYG8_9HYPH</name>
<protein>
    <recommendedName>
        <fullName evidence="3">Capsular biosynthesis protein</fullName>
    </recommendedName>
</protein>
<evidence type="ECO:0008006" key="3">
    <source>
        <dbReference type="Google" id="ProtNLM"/>
    </source>
</evidence>
<sequence length="489" mass="53581">MRPEHGFDLLAVEVRSTTPHLETATEICLREAGRGRRVAFVFLDLAVIHPRPMMDRLIRAHRLKRVRAVERILAAHGVTVIAPGPEAAAAPRGSSELGLNTLEALRAYRMDEAALGVGVVSSLVSFLMDTAPDVASHRNLVDRLLVSAQRAFTATRQLIGELRPRSILVFNGRLAYSKGITEAARLAGVDLLYHEVSKSHARYYCEPHSVHNQQHARAMLQAAWAQAPDGRAEVGHGFFSRGRGAVMPLHAPYLAAQQEGHCLPASGRFRIVYFASSIDEFAAVEEGLAPVAFEDQFAAVTWLVDWVRARPGTELVIRLHPRLRKVAAAELARWRGLEGPHVTLLEAASSIDSYALAASADRVVTFHSTMGIEASYLGKVSILVGDAAYRGLDCVHEPSSPAELDRLLADPTVAAKPRENCLPYGYWLLTQGEPYRHYQPESYQRGRFLGRRLPADDPLPPPVRLAFTCRAALLRLRAGLAPRPGSLGG</sequence>
<dbReference type="AlphaFoldDB" id="A0A2W2AYG8"/>
<dbReference type="Proteomes" id="UP000248795">
    <property type="component" value="Unassembled WGS sequence"/>
</dbReference>
<accession>A0A2W2AYG8</accession>
<reference evidence="2" key="1">
    <citation type="submission" date="2018-06" db="EMBL/GenBank/DDBJ databases">
        <title>Aestuariibacter litoralis strain KCTC 52945T.</title>
        <authorList>
            <person name="Li X."/>
            <person name="Salam N."/>
            <person name="Li J.-L."/>
            <person name="Chen Y.-M."/>
            <person name="Yang Z.-W."/>
            <person name="Zhang L.-Y."/>
            <person name="Han M.-X."/>
            <person name="Xiao M."/>
            <person name="Li W.-J."/>
        </authorList>
    </citation>
    <scope>NUCLEOTIDE SEQUENCE [LARGE SCALE GENOMIC DNA]</scope>
    <source>
        <strain evidence="2">KCTC 52945</strain>
    </source>
</reference>
<comment type="caution">
    <text evidence="1">The sequence shown here is derived from an EMBL/GenBank/DDBJ whole genome shotgun (WGS) entry which is preliminary data.</text>
</comment>
<evidence type="ECO:0000313" key="2">
    <source>
        <dbReference type="Proteomes" id="UP000248795"/>
    </source>
</evidence>
<dbReference type="EMBL" id="QKVK01000001">
    <property type="protein sequence ID" value="PZF78802.1"/>
    <property type="molecule type" value="Genomic_DNA"/>
</dbReference>
<proteinExistence type="predicted"/>
<evidence type="ECO:0000313" key="1">
    <source>
        <dbReference type="EMBL" id="PZF78802.1"/>
    </source>
</evidence>
<keyword evidence="2" id="KW-1185">Reference proteome</keyword>